<gene>
    <name evidence="2" type="ORF">BSTOLATCC_MIC7747</name>
</gene>
<name>A0AAU9IIB6_9CILI</name>
<feature type="compositionally biased region" description="Polar residues" evidence="1">
    <location>
        <begin position="8"/>
        <end position="28"/>
    </location>
</feature>
<feature type="region of interest" description="Disordered" evidence="1">
    <location>
        <begin position="1"/>
        <end position="32"/>
    </location>
</feature>
<evidence type="ECO:0008006" key="4">
    <source>
        <dbReference type="Google" id="ProtNLM"/>
    </source>
</evidence>
<keyword evidence="3" id="KW-1185">Reference proteome</keyword>
<protein>
    <recommendedName>
        <fullName evidence="4">Anti-sigma-28 factor FlgM C-terminal domain-containing protein</fullName>
    </recommendedName>
</protein>
<dbReference type="Proteomes" id="UP001162131">
    <property type="component" value="Unassembled WGS sequence"/>
</dbReference>
<proteinExistence type="predicted"/>
<accession>A0AAU9IIB6</accession>
<evidence type="ECO:0000256" key="1">
    <source>
        <dbReference type="SAM" id="MobiDB-lite"/>
    </source>
</evidence>
<dbReference type="EMBL" id="CAJZBQ010000009">
    <property type="protein sequence ID" value="CAG9312956.1"/>
    <property type="molecule type" value="Genomic_DNA"/>
</dbReference>
<evidence type="ECO:0000313" key="3">
    <source>
        <dbReference type="Proteomes" id="UP001162131"/>
    </source>
</evidence>
<comment type="caution">
    <text evidence="2">The sequence shown here is derived from an EMBL/GenBank/DDBJ whole genome shotgun (WGS) entry which is preliminary data.</text>
</comment>
<dbReference type="AlphaFoldDB" id="A0AAU9IIB6"/>
<organism evidence="2 3">
    <name type="scientific">Blepharisma stoltei</name>
    <dbReference type="NCBI Taxonomy" id="1481888"/>
    <lineage>
        <taxon>Eukaryota</taxon>
        <taxon>Sar</taxon>
        <taxon>Alveolata</taxon>
        <taxon>Ciliophora</taxon>
        <taxon>Postciliodesmatophora</taxon>
        <taxon>Heterotrichea</taxon>
        <taxon>Heterotrichida</taxon>
        <taxon>Blepharismidae</taxon>
        <taxon>Blepharisma</taxon>
    </lineage>
</organism>
<sequence length="81" mass="8813">MGCGKASKNITAPVSNTVTPAASTNQENQEVRVDTNPDKLTVKHDENIEGISAILEQAEALKIHDEIYDPVVDQLIQDLNL</sequence>
<reference evidence="2" key="1">
    <citation type="submission" date="2021-09" db="EMBL/GenBank/DDBJ databases">
        <authorList>
            <consortium name="AG Swart"/>
            <person name="Singh M."/>
            <person name="Singh A."/>
            <person name="Seah K."/>
            <person name="Emmerich C."/>
        </authorList>
    </citation>
    <scope>NUCLEOTIDE SEQUENCE</scope>
    <source>
        <strain evidence="2">ATCC30299</strain>
    </source>
</reference>
<evidence type="ECO:0000313" key="2">
    <source>
        <dbReference type="EMBL" id="CAG9312956.1"/>
    </source>
</evidence>